<comment type="caution">
    <text evidence="1">The sequence shown here is derived from an EMBL/GenBank/DDBJ whole genome shotgun (WGS) entry which is preliminary data.</text>
</comment>
<name>A0A812T0A0_SYMPI</name>
<proteinExistence type="predicted"/>
<dbReference type="InterPro" id="IPR011990">
    <property type="entry name" value="TPR-like_helical_dom_sf"/>
</dbReference>
<dbReference type="Gene3D" id="1.25.40.10">
    <property type="entry name" value="Tetratricopeptide repeat domain"/>
    <property type="match status" value="1"/>
</dbReference>
<organism evidence="1 2">
    <name type="scientific">Symbiodinium pilosum</name>
    <name type="common">Dinoflagellate</name>
    <dbReference type="NCBI Taxonomy" id="2952"/>
    <lineage>
        <taxon>Eukaryota</taxon>
        <taxon>Sar</taxon>
        <taxon>Alveolata</taxon>
        <taxon>Dinophyceae</taxon>
        <taxon>Suessiales</taxon>
        <taxon>Symbiodiniaceae</taxon>
        <taxon>Symbiodinium</taxon>
    </lineage>
</organism>
<gene>
    <name evidence="1" type="ORF">SPIL2461_LOCUS12933</name>
</gene>
<evidence type="ECO:0000313" key="1">
    <source>
        <dbReference type="EMBL" id="CAE7499944.1"/>
    </source>
</evidence>
<keyword evidence="2" id="KW-1185">Reference proteome</keyword>
<protein>
    <recommendedName>
        <fullName evidence="3">Pentatricopeptide repeat-containing protein</fullName>
    </recommendedName>
</protein>
<feature type="non-terminal residue" evidence="1">
    <location>
        <position position="98"/>
    </location>
</feature>
<dbReference type="AlphaFoldDB" id="A0A812T0A0"/>
<dbReference type="Proteomes" id="UP000649617">
    <property type="component" value="Unassembled WGS sequence"/>
</dbReference>
<evidence type="ECO:0008006" key="3">
    <source>
        <dbReference type="Google" id="ProtNLM"/>
    </source>
</evidence>
<sequence>DYVLHFRCYVAMGNVKDAEKLFHQLDLKATTLMLNLLLLTCVNCELPERGFQILLSAHEREKRMKEPLVDTVSYNTIIKGFGAAKSRSGCFECMRSLL</sequence>
<evidence type="ECO:0000313" key="2">
    <source>
        <dbReference type="Proteomes" id="UP000649617"/>
    </source>
</evidence>
<dbReference type="EMBL" id="CAJNIZ010027380">
    <property type="protein sequence ID" value="CAE7499944.1"/>
    <property type="molecule type" value="Genomic_DNA"/>
</dbReference>
<dbReference type="OrthoDB" id="185373at2759"/>
<feature type="non-terminal residue" evidence="1">
    <location>
        <position position="1"/>
    </location>
</feature>
<reference evidence="1" key="1">
    <citation type="submission" date="2021-02" db="EMBL/GenBank/DDBJ databases">
        <authorList>
            <person name="Dougan E. K."/>
            <person name="Rhodes N."/>
            <person name="Thang M."/>
            <person name="Chan C."/>
        </authorList>
    </citation>
    <scope>NUCLEOTIDE SEQUENCE</scope>
</reference>
<accession>A0A812T0A0</accession>